<evidence type="ECO:0000313" key="2">
    <source>
        <dbReference type="EMBL" id="RRT55896.1"/>
    </source>
</evidence>
<gene>
    <name evidence="2" type="ORF">B296_00044498</name>
</gene>
<sequence>MDSDKDRKTQFISKKEKNLLIKLGRRTTSGRGSLNPDLTSVTEATVEVVLVHPVVEIPYPDRPLLVLRSGQHALMEADRFRWRRRRRRGGLVVGHEGVPIGWRRHHRVLHHHRRRRVPHSGPGLGRRGAPRIYASHRLHLRRHRRRRRYDEVGERGTRSHTEKDAEGEGRVAAAKGLNREATSKRCLMLAVRSRCR</sequence>
<protein>
    <submittedName>
        <fullName evidence="2">Uncharacterized protein</fullName>
    </submittedName>
</protein>
<organism evidence="2 3">
    <name type="scientific">Ensete ventricosum</name>
    <name type="common">Abyssinian banana</name>
    <name type="synonym">Musa ensete</name>
    <dbReference type="NCBI Taxonomy" id="4639"/>
    <lineage>
        <taxon>Eukaryota</taxon>
        <taxon>Viridiplantae</taxon>
        <taxon>Streptophyta</taxon>
        <taxon>Embryophyta</taxon>
        <taxon>Tracheophyta</taxon>
        <taxon>Spermatophyta</taxon>
        <taxon>Magnoliopsida</taxon>
        <taxon>Liliopsida</taxon>
        <taxon>Zingiberales</taxon>
        <taxon>Musaceae</taxon>
        <taxon>Ensete</taxon>
    </lineage>
</organism>
<dbReference type="AlphaFoldDB" id="A0A426YVZ3"/>
<reference evidence="2 3" key="1">
    <citation type="journal article" date="2014" name="Agronomy (Basel)">
        <title>A Draft Genome Sequence for Ensete ventricosum, the Drought-Tolerant Tree Against Hunger.</title>
        <authorList>
            <person name="Harrison J."/>
            <person name="Moore K.A."/>
            <person name="Paszkiewicz K."/>
            <person name="Jones T."/>
            <person name="Grant M."/>
            <person name="Ambacheew D."/>
            <person name="Muzemil S."/>
            <person name="Studholme D.J."/>
        </authorList>
    </citation>
    <scope>NUCLEOTIDE SEQUENCE [LARGE SCALE GENOMIC DNA]</scope>
</reference>
<proteinExistence type="predicted"/>
<evidence type="ECO:0000256" key="1">
    <source>
        <dbReference type="SAM" id="MobiDB-lite"/>
    </source>
</evidence>
<dbReference type="EMBL" id="AMZH03009873">
    <property type="protein sequence ID" value="RRT55896.1"/>
    <property type="molecule type" value="Genomic_DNA"/>
</dbReference>
<feature type="region of interest" description="Disordered" evidence="1">
    <location>
        <begin position="144"/>
        <end position="170"/>
    </location>
</feature>
<evidence type="ECO:0000313" key="3">
    <source>
        <dbReference type="Proteomes" id="UP000287651"/>
    </source>
</evidence>
<comment type="caution">
    <text evidence="2">The sequence shown here is derived from an EMBL/GenBank/DDBJ whole genome shotgun (WGS) entry which is preliminary data.</text>
</comment>
<accession>A0A426YVZ3</accession>
<feature type="compositionally biased region" description="Basic and acidic residues" evidence="1">
    <location>
        <begin position="148"/>
        <end position="169"/>
    </location>
</feature>
<name>A0A426YVZ3_ENSVE</name>
<dbReference type="Proteomes" id="UP000287651">
    <property type="component" value="Unassembled WGS sequence"/>
</dbReference>